<evidence type="ECO:0000313" key="2">
    <source>
        <dbReference type="EMBL" id="MBW4755100.1"/>
    </source>
</evidence>
<dbReference type="RefSeq" id="WP_219433654.1">
    <property type="nucleotide sequence ID" value="NZ_JAHXCP010000014.1"/>
</dbReference>
<name>A0ABS6Y6G8_9BACT</name>
<evidence type="ECO:0000256" key="1">
    <source>
        <dbReference type="SAM" id="SignalP"/>
    </source>
</evidence>
<comment type="caution">
    <text evidence="2">The sequence shown here is derived from an EMBL/GenBank/DDBJ whole genome shotgun (WGS) entry which is preliminary data.</text>
</comment>
<accession>A0ABS6Y6G8</accession>
<keyword evidence="3" id="KW-1185">Reference proteome</keyword>
<feature type="signal peptide" evidence="1">
    <location>
        <begin position="1"/>
        <end position="27"/>
    </location>
</feature>
<reference evidence="2 3" key="1">
    <citation type="submission" date="2021-07" db="EMBL/GenBank/DDBJ databases">
        <title>Genomic diversity and antimicrobial resistance of Prevotella spp. isolated from chronic lung disease airways.</title>
        <authorList>
            <person name="Webb K.A."/>
            <person name="Olagoke O.S."/>
            <person name="Baird T."/>
            <person name="Neill J."/>
            <person name="Pham A."/>
            <person name="Wells T.J."/>
            <person name="Ramsay K.A."/>
            <person name="Bell S.C."/>
            <person name="Sarovich D.S."/>
            <person name="Price E.P."/>
        </authorList>
    </citation>
    <scope>NUCLEOTIDE SEQUENCE [LARGE SCALE GENOMIC DNA]</scope>
    <source>
        <strain evidence="2 3">SCHI0027.S.6</strain>
    </source>
</reference>
<proteinExistence type="predicted"/>
<gene>
    <name evidence="2" type="ORF">KZO77_08570</name>
</gene>
<sequence length="298" mass="33449">MKKNRNTKSFKALLLVALGIGILSACCAPGVRKTPNAAQVEDTSAVQEDTSAVQEGKTLKKEDISNENVMIDTVYGDWHVRVDTVGSKTKVKNSDEFVQKLVVTISKGGKVLFDKKVFTREDIWKGADEELQVYAALPPDFTNTSVYLPVSICYPETDEGFAFLLALSKDGSSKVYPAPMGWEESDRITDFYVKYIHEWQQKPVDKASLLKLARDYGSPKFVEQLTKGGVDVVFPAKVLARKNMKVVPEAELVKGGCQVRFSTSYDNTQPFDSIRVELKKRQIKNDNFYEYLIDKVIH</sequence>
<feature type="chain" id="PRO_5046622557" description="Lipoprotein" evidence="1">
    <location>
        <begin position="28"/>
        <end position="298"/>
    </location>
</feature>
<protein>
    <recommendedName>
        <fullName evidence="4">Lipoprotein</fullName>
    </recommendedName>
</protein>
<evidence type="ECO:0008006" key="4">
    <source>
        <dbReference type="Google" id="ProtNLM"/>
    </source>
</evidence>
<organism evidence="2 3">
    <name type="scientific">Prevotella melaninogenica</name>
    <dbReference type="NCBI Taxonomy" id="28132"/>
    <lineage>
        <taxon>Bacteria</taxon>
        <taxon>Pseudomonadati</taxon>
        <taxon>Bacteroidota</taxon>
        <taxon>Bacteroidia</taxon>
        <taxon>Bacteroidales</taxon>
        <taxon>Prevotellaceae</taxon>
        <taxon>Prevotella</taxon>
    </lineage>
</organism>
<dbReference type="Proteomes" id="UP000812077">
    <property type="component" value="Unassembled WGS sequence"/>
</dbReference>
<evidence type="ECO:0000313" key="3">
    <source>
        <dbReference type="Proteomes" id="UP000812077"/>
    </source>
</evidence>
<dbReference type="EMBL" id="JAHXCP010000014">
    <property type="protein sequence ID" value="MBW4755100.1"/>
    <property type="molecule type" value="Genomic_DNA"/>
</dbReference>
<keyword evidence="1" id="KW-0732">Signal</keyword>
<dbReference type="PROSITE" id="PS51257">
    <property type="entry name" value="PROKAR_LIPOPROTEIN"/>
    <property type="match status" value="1"/>
</dbReference>